<dbReference type="Proteomes" id="UP001303324">
    <property type="component" value="Chromosome"/>
</dbReference>
<feature type="domain" description="Schlafen AlbA-2" evidence="1">
    <location>
        <begin position="14"/>
        <end position="72"/>
    </location>
</feature>
<protein>
    <submittedName>
        <fullName evidence="2">ATP-binding protein</fullName>
    </submittedName>
</protein>
<evidence type="ECO:0000313" key="2">
    <source>
        <dbReference type="EMBL" id="WNF20931.1"/>
    </source>
</evidence>
<evidence type="ECO:0000313" key="3">
    <source>
        <dbReference type="Proteomes" id="UP001303324"/>
    </source>
</evidence>
<gene>
    <name evidence="2" type="ORF">RH061_12025</name>
</gene>
<evidence type="ECO:0000259" key="1">
    <source>
        <dbReference type="Pfam" id="PF04326"/>
    </source>
</evidence>
<dbReference type="EMBL" id="CP134494">
    <property type="protein sequence ID" value="WNF20931.1"/>
    <property type="molecule type" value="Genomic_DNA"/>
</dbReference>
<dbReference type="RefSeq" id="WP_311070440.1">
    <property type="nucleotide sequence ID" value="NZ_CP134494.1"/>
</dbReference>
<dbReference type="InterPro" id="IPR038461">
    <property type="entry name" value="Schlafen_AlbA_2_dom_sf"/>
</dbReference>
<name>A0ABY9VDH6_9BACI</name>
<reference evidence="2 3" key="1">
    <citation type="submission" date="2023-09" db="EMBL/GenBank/DDBJ databases">
        <title>Microbial mechanism of fulvic acid promoting antimony reduction mineralization in rice fields.</title>
        <authorList>
            <person name="Chen G."/>
            <person name="Lan J."/>
        </authorList>
    </citation>
    <scope>NUCLEOTIDE SEQUENCE [LARGE SCALE GENOMIC DNA]</scope>
    <source>
        <strain evidence="2 3">PS1</strain>
    </source>
</reference>
<keyword evidence="2" id="KW-0547">Nucleotide-binding</keyword>
<proteinExistence type="predicted"/>
<keyword evidence="3" id="KW-1185">Reference proteome</keyword>
<keyword evidence="2" id="KW-0067">ATP-binding</keyword>
<dbReference type="GO" id="GO:0005524">
    <property type="term" value="F:ATP binding"/>
    <property type="evidence" value="ECO:0007669"/>
    <property type="project" value="UniProtKB-KW"/>
</dbReference>
<sequence>MFEKILESLEAGGETRNIEFKKTYDWGNPQHRAKIVKCILAMSNTKDGGNLILGIDDEKQGLEKLTGMEQEHYEKLNYDHVVVEVS</sequence>
<organism evidence="2 3">
    <name type="scientific">Mesobacillus jeotgali</name>
    <dbReference type="NCBI Taxonomy" id="129985"/>
    <lineage>
        <taxon>Bacteria</taxon>
        <taxon>Bacillati</taxon>
        <taxon>Bacillota</taxon>
        <taxon>Bacilli</taxon>
        <taxon>Bacillales</taxon>
        <taxon>Bacillaceae</taxon>
        <taxon>Mesobacillus</taxon>
    </lineage>
</organism>
<accession>A0ABY9VDH6</accession>
<dbReference type="Pfam" id="PF04326">
    <property type="entry name" value="SLFN_AlbA_2"/>
    <property type="match status" value="1"/>
</dbReference>
<dbReference type="Gene3D" id="3.30.950.30">
    <property type="entry name" value="Schlafen, AAA domain"/>
    <property type="match status" value="1"/>
</dbReference>
<dbReference type="InterPro" id="IPR007421">
    <property type="entry name" value="Schlafen_AlbA_2_dom"/>
</dbReference>